<reference evidence="2 3" key="1">
    <citation type="submission" date="2021-05" db="EMBL/GenBank/DDBJ databases">
        <title>Description of Cellulomonas sp. DKR-3 sp. nov.</title>
        <authorList>
            <person name="Dahal R.H."/>
            <person name="Chaudhary D.K."/>
        </authorList>
    </citation>
    <scope>NUCLEOTIDE SEQUENCE [LARGE SCALE GENOMIC DNA]</scope>
    <source>
        <strain evidence="2 3">DKR-3</strain>
    </source>
</reference>
<dbReference type="Proteomes" id="UP000722125">
    <property type="component" value="Unassembled WGS sequence"/>
</dbReference>
<keyword evidence="1" id="KW-1133">Transmembrane helix</keyword>
<dbReference type="EMBL" id="JAHBOH010000001">
    <property type="protein sequence ID" value="MBT0992756.1"/>
    <property type="molecule type" value="Genomic_DNA"/>
</dbReference>
<feature type="transmembrane region" description="Helical" evidence="1">
    <location>
        <begin position="276"/>
        <end position="299"/>
    </location>
</feature>
<dbReference type="RefSeq" id="WP_214345763.1">
    <property type="nucleotide sequence ID" value="NZ_JAHBOH010000001.1"/>
</dbReference>
<protein>
    <recommendedName>
        <fullName evidence="4">WXG100 family type VII secretion target</fullName>
    </recommendedName>
</protein>
<proteinExistence type="predicted"/>
<accession>A0ABS5TUD9</accession>
<evidence type="ECO:0008006" key="4">
    <source>
        <dbReference type="Google" id="ProtNLM"/>
    </source>
</evidence>
<keyword evidence="3" id="KW-1185">Reference proteome</keyword>
<keyword evidence="1" id="KW-0812">Transmembrane</keyword>
<gene>
    <name evidence="2" type="ORF">KIN34_00430</name>
</gene>
<feature type="transmembrane region" description="Helical" evidence="1">
    <location>
        <begin position="320"/>
        <end position="339"/>
    </location>
</feature>
<dbReference type="InterPro" id="IPR036689">
    <property type="entry name" value="ESAT-6-like_sf"/>
</dbReference>
<comment type="caution">
    <text evidence="2">The sequence shown here is derived from an EMBL/GenBank/DDBJ whole genome shotgun (WGS) entry which is preliminary data.</text>
</comment>
<organism evidence="2 3">
    <name type="scientific">Cellulomonas fulva</name>
    <dbReference type="NCBI Taxonomy" id="2835530"/>
    <lineage>
        <taxon>Bacteria</taxon>
        <taxon>Bacillati</taxon>
        <taxon>Actinomycetota</taxon>
        <taxon>Actinomycetes</taxon>
        <taxon>Micrococcales</taxon>
        <taxon>Cellulomonadaceae</taxon>
        <taxon>Cellulomonas</taxon>
    </lineage>
</organism>
<keyword evidence="1" id="KW-0472">Membrane</keyword>
<evidence type="ECO:0000313" key="2">
    <source>
        <dbReference type="EMBL" id="MBT0992756.1"/>
    </source>
</evidence>
<evidence type="ECO:0000256" key="1">
    <source>
        <dbReference type="SAM" id="Phobius"/>
    </source>
</evidence>
<dbReference type="SUPFAM" id="SSF140453">
    <property type="entry name" value="EsxAB dimer-like"/>
    <property type="match status" value="1"/>
</dbReference>
<name>A0ABS5TUD9_9CELL</name>
<evidence type="ECO:0000313" key="3">
    <source>
        <dbReference type="Proteomes" id="UP000722125"/>
    </source>
</evidence>
<sequence>MTFQVQPGALDACATRFGTLAGTFTSARTYVQSGTSISHADAALFAHVAFLNDDVRAAVSDVLTRGHDAVHASGTELAASATMYRTTDQSRAAALDATYRAQGVDPGLDEAWRSSGSAAPDPAKALVAPVAEQPIPSLVDTFMSFPDFVSPSHWLLWVIDKVCGVNPAEWLAEQFAGDWEAMARASSAYHHASTYVTQAAAAIRADGGAMLASWTGEAAAACERYLAQLADALDTGPATGLEKVSDELKAVAYGVWATAKTAVGLLESLLDTMIEAAIAAAAAAASSWTVVGGLVGGGIAAERILNGIKLFRQIMDAHSLALNLAWGASGVIAGGLGMIRTFEEAPIPAGYDHPGAR</sequence>